<organism evidence="1 2">
    <name type="scientific">Wolfiporia cocos (strain MD-104)</name>
    <name type="common">Brown rot fungus</name>
    <dbReference type="NCBI Taxonomy" id="742152"/>
    <lineage>
        <taxon>Eukaryota</taxon>
        <taxon>Fungi</taxon>
        <taxon>Dikarya</taxon>
        <taxon>Basidiomycota</taxon>
        <taxon>Agaricomycotina</taxon>
        <taxon>Agaricomycetes</taxon>
        <taxon>Polyporales</taxon>
        <taxon>Phaeolaceae</taxon>
        <taxon>Wolfiporia</taxon>
    </lineage>
</organism>
<evidence type="ECO:0000313" key="1">
    <source>
        <dbReference type="EMBL" id="PCH44717.1"/>
    </source>
</evidence>
<dbReference type="PANTHER" id="PTHR35871:SF1">
    <property type="entry name" value="CXC1-LIKE CYSTEINE CLUSTER ASSOCIATED WITH KDZ TRANSPOSASES DOMAIN-CONTAINING PROTEIN"/>
    <property type="match status" value="1"/>
</dbReference>
<dbReference type="OrthoDB" id="6511194at2759"/>
<proteinExistence type="predicted"/>
<sequence length="264" mass="30626">MVGVLNLYLDEQLNYGWREVSFIVAKSQGHGKNHAWILRTWILRYLKQNKLPLHYYGQWSTSVLNHEDIAQAIQLQLLEKASSGYLCAQDVVDVVATPAIQEMLKHGATQTSISHCTAQRWLHKLDWQYKQDVNGMYVDGHEHEDVVQYQEAFVRRWMEYEKRMVTYNHDGNISSAPHGTIIPNSHFQLYLITHDKSTFYTNDWHKTKWVHLSQKATPQQKGEGALLIVSDFLTSDWGPLKHEDQYVCTNFALNLADHPIGLHN</sequence>
<dbReference type="STRING" id="742152.A0A2H3K8C7"/>
<dbReference type="AlphaFoldDB" id="A0A2H3K8C7"/>
<gene>
    <name evidence="1" type="ORF">WOLCODRAFT_78099</name>
</gene>
<keyword evidence="2" id="KW-1185">Reference proteome</keyword>
<dbReference type="PANTHER" id="PTHR35871">
    <property type="entry name" value="EXPRESSED PROTEIN"/>
    <property type="match status" value="1"/>
</dbReference>
<name>A0A2H3K8C7_WOLCO</name>
<evidence type="ECO:0000313" key="2">
    <source>
        <dbReference type="Proteomes" id="UP000218811"/>
    </source>
</evidence>
<protein>
    <submittedName>
        <fullName evidence="1">Uncharacterized protein</fullName>
    </submittedName>
</protein>
<accession>A0A2H3K8C7</accession>
<dbReference type="EMBL" id="KB468168">
    <property type="protein sequence ID" value="PCH44717.1"/>
    <property type="molecule type" value="Genomic_DNA"/>
</dbReference>
<dbReference type="Proteomes" id="UP000218811">
    <property type="component" value="Unassembled WGS sequence"/>
</dbReference>
<reference evidence="1 2" key="1">
    <citation type="journal article" date="2012" name="Science">
        <title>The Paleozoic origin of enzymatic lignin decomposition reconstructed from 31 fungal genomes.</title>
        <authorList>
            <person name="Floudas D."/>
            <person name="Binder M."/>
            <person name="Riley R."/>
            <person name="Barry K."/>
            <person name="Blanchette R.A."/>
            <person name="Henrissat B."/>
            <person name="Martinez A.T."/>
            <person name="Otillar R."/>
            <person name="Spatafora J.W."/>
            <person name="Yadav J.S."/>
            <person name="Aerts A."/>
            <person name="Benoit I."/>
            <person name="Boyd A."/>
            <person name="Carlson A."/>
            <person name="Copeland A."/>
            <person name="Coutinho P.M."/>
            <person name="de Vries R.P."/>
            <person name="Ferreira P."/>
            <person name="Findley K."/>
            <person name="Foster B."/>
            <person name="Gaskell J."/>
            <person name="Glotzer D."/>
            <person name="Gorecki P."/>
            <person name="Heitman J."/>
            <person name="Hesse C."/>
            <person name="Hori C."/>
            <person name="Igarashi K."/>
            <person name="Jurgens J.A."/>
            <person name="Kallen N."/>
            <person name="Kersten P."/>
            <person name="Kohler A."/>
            <person name="Kuees U."/>
            <person name="Kumar T.K.A."/>
            <person name="Kuo A."/>
            <person name="LaButti K."/>
            <person name="Larrondo L.F."/>
            <person name="Lindquist E."/>
            <person name="Ling A."/>
            <person name="Lombard V."/>
            <person name="Lucas S."/>
            <person name="Lundell T."/>
            <person name="Martin R."/>
            <person name="McLaughlin D.J."/>
            <person name="Morgenstern I."/>
            <person name="Morin E."/>
            <person name="Murat C."/>
            <person name="Nagy L.G."/>
            <person name="Nolan M."/>
            <person name="Ohm R.A."/>
            <person name="Patyshakuliyeva A."/>
            <person name="Rokas A."/>
            <person name="Ruiz-Duenas F.J."/>
            <person name="Sabat G."/>
            <person name="Salamov A."/>
            <person name="Samejima M."/>
            <person name="Schmutz J."/>
            <person name="Slot J.C."/>
            <person name="St John F."/>
            <person name="Stenlid J."/>
            <person name="Sun H."/>
            <person name="Sun S."/>
            <person name="Syed K."/>
            <person name="Tsang A."/>
            <person name="Wiebenga A."/>
            <person name="Young D."/>
            <person name="Pisabarro A."/>
            <person name="Eastwood D.C."/>
            <person name="Martin F."/>
            <person name="Cullen D."/>
            <person name="Grigoriev I.V."/>
            <person name="Hibbett D.S."/>
        </authorList>
    </citation>
    <scope>NUCLEOTIDE SEQUENCE [LARGE SCALE GENOMIC DNA]</scope>
    <source>
        <strain evidence="1 2">MD-104</strain>
    </source>
</reference>